<sequence>MHEFLWLFLFVNGVSTWELIPLTGAQQTQILNRHNVFRSNLARGLYKAKSGFTFAKATNMRKLVWNYTLVLEAATYAETCPPNAISSAGINVYIQPVAPGDPPNTIDLMVNKTVNTWANQFFTNGPKGYVTTAATAHATQMAWSTTQSIGCAYVLCGNFSGRRIVVCHYYPPGNVVGQRIYNQGATCSKCPTESPCLQASGLCVTPTSVVFPAAVQSSIISV</sequence>
<proteinExistence type="predicted"/>
<feature type="domain" description="SCP" evidence="2">
    <location>
        <begin position="25"/>
        <end position="177"/>
    </location>
</feature>
<dbReference type="PRINTS" id="PR00837">
    <property type="entry name" value="V5TPXLIKE"/>
</dbReference>
<dbReference type="InterPro" id="IPR002413">
    <property type="entry name" value="V5_allergen-like"/>
</dbReference>
<dbReference type="InterPro" id="IPR018244">
    <property type="entry name" value="Allrgn_V5/Tpx1_CS"/>
</dbReference>
<feature type="chain" id="PRO_5042042854" description="SCP domain-containing protein" evidence="1">
    <location>
        <begin position="17"/>
        <end position="222"/>
    </location>
</feature>
<keyword evidence="3" id="KW-1185">Reference proteome</keyword>
<evidence type="ECO:0000313" key="3">
    <source>
        <dbReference type="Proteomes" id="UP000887575"/>
    </source>
</evidence>
<organism evidence="3 4">
    <name type="scientific">Mesorhabditis belari</name>
    <dbReference type="NCBI Taxonomy" id="2138241"/>
    <lineage>
        <taxon>Eukaryota</taxon>
        <taxon>Metazoa</taxon>
        <taxon>Ecdysozoa</taxon>
        <taxon>Nematoda</taxon>
        <taxon>Chromadorea</taxon>
        <taxon>Rhabditida</taxon>
        <taxon>Rhabditina</taxon>
        <taxon>Rhabditomorpha</taxon>
        <taxon>Rhabditoidea</taxon>
        <taxon>Rhabditidae</taxon>
        <taxon>Mesorhabditinae</taxon>
        <taxon>Mesorhabditis</taxon>
    </lineage>
</organism>
<dbReference type="CDD" id="cd05380">
    <property type="entry name" value="CAP_euk"/>
    <property type="match status" value="1"/>
</dbReference>
<protein>
    <recommendedName>
        <fullName evidence="2">SCP domain-containing protein</fullName>
    </recommendedName>
</protein>
<dbReference type="SMART" id="SM00198">
    <property type="entry name" value="SCP"/>
    <property type="match status" value="1"/>
</dbReference>
<feature type="signal peptide" evidence="1">
    <location>
        <begin position="1"/>
        <end position="16"/>
    </location>
</feature>
<dbReference type="PROSITE" id="PS01010">
    <property type="entry name" value="CRISP_2"/>
    <property type="match status" value="1"/>
</dbReference>
<evidence type="ECO:0000256" key="1">
    <source>
        <dbReference type="SAM" id="SignalP"/>
    </source>
</evidence>
<dbReference type="InterPro" id="IPR014044">
    <property type="entry name" value="CAP_dom"/>
</dbReference>
<dbReference type="AlphaFoldDB" id="A0AAF3FIJ9"/>
<keyword evidence="1" id="KW-0732">Signal</keyword>
<dbReference type="GO" id="GO:0005576">
    <property type="term" value="C:extracellular region"/>
    <property type="evidence" value="ECO:0007669"/>
    <property type="project" value="InterPro"/>
</dbReference>
<dbReference type="InterPro" id="IPR001283">
    <property type="entry name" value="CRISP-related"/>
</dbReference>
<dbReference type="PRINTS" id="PR00838">
    <property type="entry name" value="V5ALLERGEN"/>
</dbReference>
<evidence type="ECO:0000259" key="2">
    <source>
        <dbReference type="SMART" id="SM00198"/>
    </source>
</evidence>
<reference evidence="4" key="1">
    <citation type="submission" date="2024-02" db="UniProtKB">
        <authorList>
            <consortium name="WormBaseParasite"/>
        </authorList>
    </citation>
    <scope>IDENTIFICATION</scope>
</reference>
<name>A0AAF3FIJ9_9BILA</name>
<dbReference type="SUPFAM" id="SSF55797">
    <property type="entry name" value="PR-1-like"/>
    <property type="match status" value="1"/>
</dbReference>
<dbReference type="InterPro" id="IPR035940">
    <property type="entry name" value="CAP_sf"/>
</dbReference>
<dbReference type="PANTHER" id="PTHR10334">
    <property type="entry name" value="CYSTEINE-RICH SECRETORY PROTEIN-RELATED"/>
    <property type="match status" value="1"/>
</dbReference>
<dbReference type="Gene3D" id="3.40.33.10">
    <property type="entry name" value="CAP"/>
    <property type="match status" value="1"/>
</dbReference>
<dbReference type="Pfam" id="PF00188">
    <property type="entry name" value="CAP"/>
    <property type="match status" value="1"/>
</dbReference>
<accession>A0AAF3FIJ9</accession>
<dbReference type="Proteomes" id="UP000887575">
    <property type="component" value="Unassembled WGS sequence"/>
</dbReference>
<evidence type="ECO:0000313" key="4">
    <source>
        <dbReference type="WBParaSite" id="MBELARI_LOCUS6935"/>
    </source>
</evidence>
<dbReference type="WBParaSite" id="MBELARI_LOCUS6935">
    <property type="protein sequence ID" value="MBELARI_LOCUS6935"/>
    <property type="gene ID" value="MBELARI_LOCUS6935"/>
</dbReference>